<dbReference type="InterPro" id="IPR001610">
    <property type="entry name" value="PAC"/>
</dbReference>
<proteinExistence type="predicted"/>
<evidence type="ECO:0000313" key="8">
    <source>
        <dbReference type="EMBL" id="PWR70967.1"/>
    </source>
</evidence>
<feature type="domain" description="PAC" evidence="7">
    <location>
        <begin position="321"/>
        <end position="373"/>
    </location>
</feature>
<feature type="domain" description="PAC" evidence="7">
    <location>
        <begin position="454"/>
        <end position="506"/>
    </location>
</feature>
<keyword evidence="9" id="KW-1185">Reference proteome</keyword>
<keyword evidence="5" id="KW-0418">Kinase</keyword>
<name>A0A2V2N429_9EURY</name>
<dbReference type="PROSITE" id="PS50112">
    <property type="entry name" value="PAS"/>
    <property type="match status" value="4"/>
</dbReference>
<organism evidence="8 9">
    <name type="scientific">Methanospirillum lacunae</name>
    <dbReference type="NCBI Taxonomy" id="668570"/>
    <lineage>
        <taxon>Archaea</taxon>
        <taxon>Methanobacteriati</taxon>
        <taxon>Methanobacteriota</taxon>
        <taxon>Stenosarchaea group</taxon>
        <taxon>Methanomicrobia</taxon>
        <taxon>Methanomicrobiales</taxon>
        <taxon>Methanospirillaceae</taxon>
        <taxon>Methanospirillum</taxon>
    </lineage>
</organism>
<evidence type="ECO:0000256" key="5">
    <source>
        <dbReference type="ARBA" id="ARBA00022777"/>
    </source>
</evidence>
<dbReference type="InterPro" id="IPR013767">
    <property type="entry name" value="PAS_fold"/>
</dbReference>
<dbReference type="InterPro" id="IPR000014">
    <property type="entry name" value="PAS"/>
</dbReference>
<dbReference type="Pfam" id="PF00989">
    <property type="entry name" value="PAS"/>
    <property type="match status" value="1"/>
</dbReference>
<reference evidence="8 9" key="1">
    <citation type="submission" date="2018-05" db="EMBL/GenBank/DDBJ databases">
        <title>Draft genome of Methanospirillum lacunae Ki8-1.</title>
        <authorList>
            <person name="Dueholm M.S."/>
            <person name="Nielsen P.H."/>
            <person name="Bakmann L.F."/>
            <person name="Otzen D.E."/>
        </authorList>
    </citation>
    <scope>NUCLEOTIDE SEQUENCE [LARGE SCALE GENOMIC DNA]</scope>
    <source>
        <strain evidence="8 9">Ki8-1</strain>
    </source>
</reference>
<evidence type="ECO:0000256" key="4">
    <source>
        <dbReference type="ARBA" id="ARBA00022679"/>
    </source>
</evidence>
<dbReference type="InterPro" id="IPR052162">
    <property type="entry name" value="Sensor_kinase/Photoreceptor"/>
</dbReference>
<dbReference type="Pfam" id="PF13426">
    <property type="entry name" value="PAS_9"/>
    <property type="match status" value="4"/>
</dbReference>
<dbReference type="GO" id="GO:0004673">
    <property type="term" value="F:protein histidine kinase activity"/>
    <property type="evidence" value="ECO:0007669"/>
    <property type="project" value="UniProtKB-EC"/>
</dbReference>
<dbReference type="Gene3D" id="3.30.450.20">
    <property type="entry name" value="PAS domain"/>
    <property type="match status" value="5"/>
</dbReference>
<keyword evidence="4" id="KW-0808">Transferase</keyword>
<dbReference type="SMART" id="SM00086">
    <property type="entry name" value="PAC"/>
    <property type="match status" value="3"/>
</dbReference>
<evidence type="ECO:0000259" key="7">
    <source>
        <dbReference type="PROSITE" id="PS50113"/>
    </source>
</evidence>
<accession>A0A2V2N429</accession>
<dbReference type="InterPro" id="IPR000700">
    <property type="entry name" value="PAS-assoc_C"/>
</dbReference>
<feature type="domain" description="PAS" evidence="6">
    <location>
        <begin position="373"/>
        <end position="449"/>
    </location>
</feature>
<evidence type="ECO:0000259" key="6">
    <source>
        <dbReference type="PROSITE" id="PS50112"/>
    </source>
</evidence>
<evidence type="ECO:0000256" key="1">
    <source>
        <dbReference type="ARBA" id="ARBA00000085"/>
    </source>
</evidence>
<protein>
    <recommendedName>
        <fullName evidence="2">histidine kinase</fullName>
        <ecNumber evidence="2">2.7.13.3</ecNumber>
    </recommendedName>
</protein>
<feature type="domain" description="PAS" evidence="6">
    <location>
        <begin position="507"/>
        <end position="561"/>
    </location>
</feature>
<feature type="domain" description="PAS" evidence="6">
    <location>
        <begin position="241"/>
        <end position="312"/>
    </location>
</feature>
<comment type="catalytic activity">
    <reaction evidence="1">
        <text>ATP + protein L-histidine = ADP + protein N-phospho-L-histidine.</text>
        <dbReference type="EC" id="2.7.13.3"/>
    </reaction>
</comment>
<feature type="domain" description="PAC" evidence="7">
    <location>
        <begin position="190"/>
        <end position="240"/>
    </location>
</feature>
<dbReference type="InterPro" id="IPR035965">
    <property type="entry name" value="PAS-like_dom_sf"/>
</dbReference>
<keyword evidence="3" id="KW-0597">Phosphoprotein</keyword>
<dbReference type="NCBIfam" id="TIGR00229">
    <property type="entry name" value="sensory_box"/>
    <property type="match status" value="4"/>
</dbReference>
<dbReference type="PROSITE" id="PS50113">
    <property type="entry name" value="PAC"/>
    <property type="match status" value="3"/>
</dbReference>
<dbReference type="Proteomes" id="UP000245657">
    <property type="component" value="Unassembled WGS sequence"/>
</dbReference>
<dbReference type="PANTHER" id="PTHR43304">
    <property type="entry name" value="PHYTOCHROME-LIKE PROTEIN CPH1"/>
    <property type="match status" value="1"/>
</dbReference>
<evidence type="ECO:0000256" key="3">
    <source>
        <dbReference type="ARBA" id="ARBA00022553"/>
    </source>
</evidence>
<gene>
    <name evidence="8" type="ORF">DK846_13375</name>
</gene>
<dbReference type="CDD" id="cd00130">
    <property type="entry name" value="PAS"/>
    <property type="match status" value="4"/>
</dbReference>
<evidence type="ECO:0000256" key="2">
    <source>
        <dbReference type="ARBA" id="ARBA00012438"/>
    </source>
</evidence>
<feature type="domain" description="PAS" evidence="6">
    <location>
        <begin position="115"/>
        <end position="186"/>
    </location>
</feature>
<dbReference type="SUPFAM" id="SSF55785">
    <property type="entry name" value="PYP-like sensor domain (PAS domain)"/>
    <property type="match status" value="5"/>
</dbReference>
<dbReference type="EMBL" id="QGMY01000009">
    <property type="protein sequence ID" value="PWR70967.1"/>
    <property type="molecule type" value="Genomic_DNA"/>
</dbReference>
<evidence type="ECO:0000313" key="9">
    <source>
        <dbReference type="Proteomes" id="UP000245657"/>
    </source>
</evidence>
<dbReference type="GO" id="GO:0006355">
    <property type="term" value="P:regulation of DNA-templated transcription"/>
    <property type="evidence" value="ECO:0007669"/>
    <property type="project" value="InterPro"/>
</dbReference>
<comment type="caution">
    <text evidence="8">The sequence shown here is derived from an EMBL/GenBank/DDBJ whole genome shotgun (WGS) entry which is preliminary data.</text>
</comment>
<dbReference type="PANTHER" id="PTHR43304:SF1">
    <property type="entry name" value="PAC DOMAIN-CONTAINING PROTEIN"/>
    <property type="match status" value="1"/>
</dbReference>
<dbReference type="SMART" id="SM00091">
    <property type="entry name" value="PAS"/>
    <property type="match status" value="4"/>
</dbReference>
<dbReference type="AlphaFoldDB" id="A0A2V2N429"/>
<sequence>MIDISTDLIIILNSNLVVQYLNAAACTYFSVSLNNCIGANVHTLKFSLLSKNEVTRVLSFFSFDTSEMVVVQDSNNFWFEITILRFSLLHASNQIAIICKNITEKRISEEELRITQEKYVHAFHESPNGIIMSDLETGEILEVNMSYCNLIGYSSTDLIRKTTVELGLLQSHTFRKSIIRNIIESGLNRYNYELKIDNPTGRIIDVSCFSSIIHMQKRNCMLTVIRDITEQKQAAERIRKTDELYHLVADNTMDIIWLMNPISFSLSFISPSVNRLLGWTSEQVLQMNIRDLITQSTYMRMIVKVRRYIKGHNEGKFPDFFRVRIYFKNSDGLIVPTETLISFIKDKAGEITQLLGESRDISYRLKIEEQLRRYKRYYHLFADSTSDLVWVMDPSTRLLKYMSPSSISMLGWEPSEFCEKPIEEFVSHEMREVLISSCQKHYQEFLDTNTSRQYICELQVLSKSGNVVWNEIISHYYRNEETGAIEVIGTSRDINEKKRLGIRIRDLEGNFRLIFDNLKHIIWTLDYQSRVITYVSPLLSGFLGYQPDEITGYSLSDIHPNILEKIGLNILIRQITEYELGDETAKYRETTFFYNHPDGSIMPREIITALILISEQRPVQAVGILKSV</sequence>
<dbReference type="EC" id="2.7.13.3" evidence="2"/>